<dbReference type="PANTHER" id="PTHR30160">
    <property type="entry name" value="TETRAACYLDISACCHARIDE 4'-KINASE-RELATED"/>
    <property type="match status" value="1"/>
</dbReference>
<evidence type="ECO:0000256" key="6">
    <source>
        <dbReference type="ARBA" id="ARBA00022679"/>
    </source>
</evidence>
<dbReference type="GO" id="GO:0005829">
    <property type="term" value="C:cytosol"/>
    <property type="evidence" value="ECO:0007669"/>
    <property type="project" value="TreeGrafter"/>
</dbReference>
<evidence type="ECO:0000256" key="1">
    <source>
        <dbReference type="ARBA" id="ARBA00004515"/>
    </source>
</evidence>
<dbReference type="FunFam" id="3.40.50.2000:FF:000075">
    <property type="entry name" value="Lipopolysaccharide heptosyltransferase I"/>
    <property type="match status" value="1"/>
</dbReference>
<dbReference type="InterPro" id="IPR051199">
    <property type="entry name" value="LPS_LOS_Heptosyltrfase"/>
</dbReference>
<evidence type="ECO:0000256" key="8">
    <source>
        <dbReference type="ARBA" id="ARBA00023136"/>
    </source>
</evidence>
<comment type="catalytic activity">
    <reaction evidence="15">
        <text>an alpha-Kdo-(2-&gt;4)-alpha-Kdo-(2-&gt;6)-lipid A + ADP-L-glycero-beta-D-manno-heptose = an L-alpha-D-Hep-(1-&gt;5)-[alpha-Kdo-(2-&gt;4)]-alpha-Kdo-(2-&gt;6)-lipid A + ADP + H(+)</text>
        <dbReference type="Rhea" id="RHEA:74067"/>
        <dbReference type="ChEBI" id="CHEBI:15378"/>
        <dbReference type="ChEBI" id="CHEBI:61506"/>
        <dbReference type="ChEBI" id="CHEBI:176431"/>
        <dbReference type="ChEBI" id="CHEBI:193068"/>
        <dbReference type="ChEBI" id="CHEBI:456216"/>
        <dbReference type="EC" id="2.4.99.23"/>
    </reaction>
</comment>
<comment type="similarity">
    <text evidence="9">Belongs to the glycosyltransferase 9 family.</text>
</comment>
<evidence type="ECO:0000256" key="16">
    <source>
        <dbReference type="ARBA" id="ARBA00074391"/>
    </source>
</evidence>
<dbReference type="FunFam" id="3.40.50.2000:FF:000022">
    <property type="entry name" value="ADP-heptose--LPS heptosyltransferase II"/>
    <property type="match status" value="1"/>
</dbReference>
<keyword evidence="8" id="KW-0472">Membrane</keyword>
<evidence type="ECO:0000256" key="3">
    <source>
        <dbReference type="ARBA" id="ARBA00022475"/>
    </source>
</evidence>
<evidence type="ECO:0000256" key="14">
    <source>
        <dbReference type="ARBA" id="ARBA00047503"/>
    </source>
</evidence>
<dbReference type="GO" id="GO:0005886">
    <property type="term" value="C:plasma membrane"/>
    <property type="evidence" value="ECO:0007669"/>
    <property type="project" value="UniProtKB-SubCell"/>
</dbReference>
<dbReference type="SUPFAM" id="SSF53756">
    <property type="entry name" value="UDP-Glycosyltransferase/glycogen phosphorylase"/>
    <property type="match status" value="2"/>
</dbReference>
<keyword evidence="7" id="KW-0448">Lipopolysaccharide biosynthesis</keyword>
<dbReference type="EC" id="2.4.99.23" evidence="10"/>
<dbReference type="NCBIfam" id="NF008162">
    <property type="entry name" value="PRK10916.1"/>
    <property type="match status" value="1"/>
</dbReference>
<keyword evidence="6 18" id="KW-0808">Transferase</keyword>
<name>A0A379VIQ5_SALET</name>
<evidence type="ECO:0000256" key="9">
    <source>
        <dbReference type="ARBA" id="ARBA00043995"/>
    </source>
</evidence>
<dbReference type="GO" id="GO:0008713">
    <property type="term" value="F:ADP-heptose-lipopolysaccharide heptosyltransferase activity"/>
    <property type="evidence" value="ECO:0007669"/>
    <property type="project" value="UniProtKB-EC"/>
</dbReference>
<dbReference type="InterPro" id="IPR011910">
    <property type="entry name" value="RfaF"/>
</dbReference>
<evidence type="ECO:0000256" key="2">
    <source>
        <dbReference type="ARBA" id="ARBA00004713"/>
    </source>
</evidence>
<dbReference type="InterPro" id="IPR011908">
    <property type="entry name" value="LipoPS_heptosylTferase-I"/>
</dbReference>
<sequence length="539" mass="60024">MKILVIGPSWVGDMMMSQSLYRTLKARYPQAIIDVMAPAWCRPLLSRMPEVNEAIPMPLGHGSLEIGERRRLGHSLREKRYDRAWVLPNSFKSALIPFFANIPHRTGWRGEMRYGLLNDARVLDKDAWPLMVERYVALAYDKGVMRTAKDLPQPLLWPQLQVSEGEKSLMCSDFSLSSERPLIGFCPGAEFGPAKRWPHYHYAELAKQLINEGYQVVLFGSAKDHEAGNEILAALNSEQQAWCRNLAGETQLEQAVILIAACKAIVTNDSGLMHVAAALDRPLVALYGPSSPDFTPPLSHKARVIRLITGYHKVRKGDTAQGYHQSLIDITPPAGSGRASFAVVGRGRLMRVLIVKTSSMGDVLHTLPALTDAQQAIPGIQFDWVVEEGFAQIPSWHSAVDRVIPVAIRRWRKAWFSAPIKAERTAFHRAVCAYQYDAVIDAQGLVKSAALVTRLAHGIKHGMDWSTAREPLASLFYNRKHHIAKQQHAVERTRELFAKSLGYDKPQSQGDYAIAKTFSALPAGGQRSVCGVFTCHDPR</sequence>
<comment type="pathway">
    <text evidence="2">Bacterial outer membrane biogenesis; LPS core biosynthesis.</text>
</comment>
<dbReference type="EC" id="2.4.99.24" evidence="11"/>
<dbReference type="PANTHER" id="PTHR30160:SF7">
    <property type="entry name" value="ADP-HEPTOSE--LPS HEPTOSYLTRANSFERASE 2"/>
    <property type="match status" value="1"/>
</dbReference>
<accession>A0A379VIQ5</accession>
<dbReference type="NCBIfam" id="TIGR02193">
    <property type="entry name" value="heptsyl_trn_I"/>
    <property type="match status" value="1"/>
</dbReference>
<dbReference type="Proteomes" id="UP000254346">
    <property type="component" value="Unassembled WGS sequence"/>
</dbReference>
<protein>
    <recommendedName>
        <fullName evidence="12">Lipopolysaccharide heptosyltransferase 1</fullName>
        <ecNumber evidence="10">2.4.99.23</ecNumber>
        <ecNumber evidence="11">2.4.99.24</ecNumber>
    </recommendedName>
    <alternativeName>
        <fullName evidence="13">ADP-heptose:lipopolysaccharide heptosyltransferase I</fullName>
    </alternativeName>
    <alternativeName>
        <fullName evidence="17">ADP-heptose:lipopolysaccharide heptosyltransferase II</fullName>
    </alternativeName>
    <alternativeName>
        <fullName evidence="16">Lipopolysaccharide heptosyltransferase 2</fullName>
    </alternativeName>
</protein>
<dbReference type="NCBIfam" id="TIGR02195">
    <property type="entry name" value="heptsyl_trn_II"/>
    <property type="match status" value="1"/>
</dbReference>
<gene>
    <name evidence="18" type="primary">waaF</name>
    <name evidence="18" type="ORF">NCTC8256_00190</name>
</gene>
<evidence type="ECO:0000256" key="13">
    <source>
        <dbReference type="ARBA" id="ARBA00044330"/>
    </source>
</evidence>
<dbReference type="AlphaFoldDB" id="A0A379VIQ5"/>
<comment type="subcellular location">
    <subcellularLocation>
        <location evidence="1">Cell inner membrane</location>
        <topology evidence="1">Peripheral membrane protein</topology>
        <orientation evidence="1">Cytoplasmic side</orientation>
    </subcellularLocation>
</comment>
<evidence type="ECO:0000256" key="11">
    <source>
        <dbReference type="ARBA" id="ARBA00044042"/>
    </source>
</evidence>
<keyword evidence="3" id="KW-1003">Cell membrane</keyword>
<evidence type="ECO:0000256" key="7">
    <source>
        <dbReference type="ARBA" id="ARBA00022985"/>
    </source>
</evidence>
<evidence type="ECO:0000313" key="18">
    <source>
        <dbReference type="EMBL" id="SUH06349.1"/>
    </source>
</evidence>
<evidence type="ECO:0000256" key="4">
    <source>
        <dbReference type="ARBA" id="ARBA00022519"/>
    </source>
</evidence>
<comment type="catalytic activity">
    <reaction evidence="14">
        <text>an L-alpha-D-Hep-(1-&gt;5)-[alpha-Kdo-(2-&gt;4)]-alpha-Kdo-(2-&gt;6)-lipid A + ADP-L-glycero-beta-D-manno-heptose = an L-alpha-D-Hep-(1-&gt;3)-L-alpha-D-Hep-(1-&gt;5)-[alpha-Kdo-(2-&gt;4)]-alpha-Kdo-(2-&gt;6)-lipid A + ADP + H(+)</text>
        <dbReference type="Rhea" id="RHEA:74071"/>
        <dbReference type="ChEBI" id="CHEBI:15378"/>
        <dbReference type="ChEBI" id="CHEBI:61506"/>
        <dbReference type="ChEBI" id="CHEBI:193068"/>
        <dbReference type="ChEBI" id="CHEBI:193069"/>
        <dbReference type="ChEBI" id="CHEBI:456216"/>
        <dbReference type="EC" id="2.4.99.24"/>
    </reaction>
</comment>
<dbReference type="FunFam" id="3.40.50.2000:FF:000023">
    <property type="entry name" value="ADP-heptose--LPS heptosyltransferase II"/>
    <property type="match status" value="1"/>
</dbReference>
<reference evidence="18 19" key="1">
    <citation type="submission" date="2018-06" db="EMBL/GenBank/DDBJ databases">
        <authorList>
            <consortium name="Pathogen Informatics"/>
            <person name="Doyle S."/>
        </authorList>
    </citation>
    <scope>NUCLEOTIDE SEQUENCE [LARGE SCALE GENOMIC DNA]</scope>
    <source>
        <strain evidence="18 19">NCTC8256</strain>
    </source>
</reference>
<evidence type="ECO:0000256" key="12">
    <source>
        <dbReference type="ARBA" id="ARBA00044190"/>
    </source>
</evidence>
<dbReference type="Pfam" id="PF01075">
    <property type="entry name" value="Glyco_transf_9"/>
    <property type="match status" value="2"/>
</dbReference>
<dbReference type="CDD" id="cd03789">
    <property type="entry name" value="GT9_LPS_heptosyltransferase"/>
    <property type="match status" value="2"/>
</dbReference>
<proteinExistence type="inferred from homology"/>
<evidence type="ECO:0000313" key="19">
    <source>
        <dbReference type="Proteomes" id="UP000254346"/>
    </source>
</evidence>
<dbReference type="Gene3D" id="3.40.50.2000">
    <property type="entry name" value="Glycogen Phosphorylase B"/>
    <property type="match status" value="3"/>
</dbReference>
<dbReference type="EMBL" id="UGXR01000001">
    <property type="protein sequence ID" value="SUH06349.1"/>
    <property type="molecule type" value="Genomic_DNA"/>
</dbReference>
<organism evidence="18 19">
    <name type="scientific">Salmonella enterica I</name>
    <dbReference type="NCBI Taxonomy" id="59201"/>
    <lineage>
        <taxon>Bacteria</taxon>
        <taxon>Pseudomonadati</taxon>
        <taxon>Pseudomonadota</taxon>
        <taxon>Gammaproteobacteria</taxon>
        <taxon>Enterobacterales</taxon>
        <taxon>Enterobacteriaceae</taxon>
        <taxon>Salmonella</taxon>
    </lineage>
</organism>
<dbReference type="InterPro" id="IPR002201">
    <property type="entry name" value="Glyco_trans_9"/>
</dbReference>
<evidence type="ECO:0000256" key="17">
    <source>
        <dbReference type="ARBA" id="ARBA00083682"/>
    </source>
</evidence>
<evidence type="ECO:0000256" key="15">
    <source>
        <dbReference type="ARBA" id="ARBA00049201"/>
    </source>
</evidence>
<dbReference type="GO" id="GO:0009244">
    <property type="term" value="P:lipopolysaccharide core region biosynthetic process"/>
    <property type="evidence" value="ECO:0007669"/>
    <property type="project" value="InterPro"/>
</dbReference>
<evidence type="ECO:0000256" key="5">
    <source>
        <dbReference type="ARBA" id="ARBA00022676"/>
    </source>
</evidence>
<keyword evidence="5" id="KW-0328">Glycosyltransferase</keyword>
<evidence type="ECO:0000256" key="10">
    <source>
        <dbReference type="ARBA" id="ARBA00044041"/>
    </source>
</evidence>
<keyword evidence="4" id="KW-0997">Cell inner membrane</keyword>